<evidence type="ECO:0000313" key="5">
    <source>
        <dbReference type="Proteomes" id="UP001198571"/>
    </source>
</evidence>
<dbReference type="EMBL" id="JACDXX010000001">
    <property type="protein sequence ID" value="MCB5408580.1"/>
    <property type="molecule type" value="Genomic_DNA"/>
</dbReference>
<reference evidence="4 5" key="1">
    <citation type="submission" date="2020-07" db="EMBL/GenBank/DDBJ databases">
        <title>Pseudogemmobacter sp. nov., isolated from poultry manure in Taiwan.</title>
        <authorList>
            <person name="Lin S.-Y."/>
            <person name="Tang Y.-S."/>
            <person name="Young C.-C."/>
        </authorList>
    </citation>
    <scope>NUCLEOTIDE SEQUENCE [LARGE SCALE GENOMIC DNA]</scope>
    <source>
        <strain evidence="4 5">CC-YST710</strain>
    </source>
</reference>
<sequence length="298" mass="32519">MSAGSDEPEPAPRSSARRGSVSVFAPGRPRSDLPVVLEQSTGRELMIDARSFAAPNPSRVWESLTRFRPDPDFLAGNGLFLDAEQHEGTRYFDMLRTRIAQAMAKEGWRSLAVTSPSQGCGKSFLAANLALALARLPSCRTVLMDLSLREPQLAGLFGLRDAGPLADYMHGEQPLEAHFRRLGNNLALALNGAPVARAAESLQDPEFATAFEEMFSRLQPDMVICDTGPSLTSDDLVSLAGRVDAVLLVVDGTRSTAEEIAACERLFEGRLPLLAVVLNRSQDRRSWLRFSGRKSLHN</sequence>
<organism evidence="4 5">
    <name type="scientific">Pseudogemmobacter faecipullorum</name>
    <dbReference type="NCBI Taxonomy" id="2755041"/>
    <lineage>
        <taxon>Bacteria</taxon>
        <taxon>Pseudomonadati</taxon>
        <taxon>Pseudomonadota</taxon>
        <taxon>Alphaproteobacteria</taxon>
        <taxon>Rhodobacterales</taxon>
        <taxon>Paracoccaceae</taxon>
        <taxon>Pseudogemmobacter</taxon>
    </lineage>
</organism>
<dbReference type="RefSeq" id="WP_226933454.1">
    <property type="nucleotide sequence ID" value="NZ_JACDXX010000001.1"/>
</dbReference>
<evidence type="ECO:0000256" key="1">
    <source>
        <dbReference type="ARBA" id="ARBA00022741"/>
    </source>
</evidence>
<dbReference type="InterPro" id="IPR027417">
    <property type="entry name" value="P-loop_NTPase"/>
</dbReference>
<evidence type="ECO:0000313" key="4">
    <source>
        <dbReference type="EMBL" id="MCB5408580.1"/>
    </source>
</evidence>
<dbReference type="InterPro" id="IPR050445">
    <property type="entry name" value="Bact_polysacc_biosynth/exp"/>
</dbReference>
<name>A0ABS8CGS2_9RHOB</name>
<dbReference type="Gene3D" id="3.40.50.300">
    <property type="entry name" value="P-loop containing nucleotide triphosphate hydrolases"/>
    <property type="match status" value="1"/>
</dbReference>
<comment type="caution">
    <text evidence="4">The sequence shown here is derived from an EMBL/GenBank/DDBJ whole genome shotgun (WGS) entry which is preliminary data.</text>
</comment>
<keyword evidence="1" id="KW-0547">Nucleotide-binding</keyword>
<dbReference type="CDD" id="cd05387">
    <property type="entry name" value="BY-kinase"/>
    <property type="match status" value="1"/>
</dbReference>
<keyword evidence="2" id="KW-0067">ATP-binding</keyword>
<keyword evidence="5" id="KW-1185">Reference proteome</keyword>
<dbReference type="SUPFAM" id="SSF52540">
    <property type="entry name" value="P-loop containing nucleoside triphosphate hydrolases"/>
    <property type="match status" value="1"/>
</dbReference>
<protein>
    <submittedName>
        <fullName evidence="4">CpsD/CapB family tyrosine-protein kinase</fullName>
    </submittedName>
</protein>
<dbReference type="InterPro" id="IPR005702">
    <property type="entry name" value="Wzc-like_C"/>
</dbReference>
<keyword evidence="4" id="KW-0808">Transferase</keyword>
<evidence type="ECO:0000256" key="2">
    <source>
        <dbReference type="ARBA" id="ARBA00022840"/>
    </source>
</evidence>
<accession>A0ABS8CGS2</accession>
<evidence type="ECO:0000256" key="3">
    <source>
        <dbReference type="SAM" id="MobiDB-lite"/>
    </source>
</evidence>
<proteinExistence type="predicted"/>
<keyword evidence="4" id="KW-0418">Kinase</keyword>
<gene>
    <name evidence="4" type="ORF">H0485_00975</name>
</gene>
<dbReference type="PANTHER" id="PTHR32309:SF31">
    <property type="entry name" value="CAPSULAR EXOPOLYSACCHARIDE FAMILY"/>
    <property type="match status" value="1"/>
</dbReference>
<feature type="region of interest" description="Disordered" evidence="3">
    <location>
        <begin position="1"/>
        <end position="26"/>
    </location>
</feature>
<dbReference type="Proteomes" id="UP001198571">
    <property type="component" value="Unassembled WGS sequence"/>
</dbReference>
<dbReference type="GO" id="GO:0016301">
    <property type="term" value="F:kinase activity"/>
    <property type="evidence" value="ECO:0007669"/>
    <property type="project" value="UniProtKB-KW"/>
</dbReference>
<dbReference type="PANTHER" id="PTHR32309">
    <property type="entry name" value="TYROSINE-PROTEIN KINASE"/>
    <property type="match status" value="1"/>
</dbReference>